<gene>
    <name evidence="2" type="ORF">HMPREF9098_1945</name>
</gene>
<dbReference type="Proteomes" id="UP000004088">
    <property type="component" value="Unassembled WGS sequence"/>
</dbReference>
<dbReference type="EMBL" id="AEWV01000040">
    <property type="protein sequence ID" value="EGC16575.1"/>
    <property type="molecule type" value="Genomic_DNA"/>
</dbReference>
<organism evidence="2 3">
    <name type="scientific">Kingella denitrificans ATCC 33394</name>
    <dbReference type="NCBI Taxonomy" id="888741"/>
    <lineage>
        <taxon>Bacteria</taxon>
        <taxon>Pseudomonadati</taxon>
        <taxon>Pseudomonadota</taxon>
        <taxon>Betaproteobacteria</taxon>
        <taxon>Neisseriales</taxon>
        <taxon>Neisseriaceae</taxon>
        <taxon>Kingella</taxon>
    </lineage>
</organism>
<proteinExistence type="predicted"/>
<evidence type="ECO:0000313" key="2">
    <source>
        <dbReference type="EMBL" id="EGC16575.1"/>
    </source>
</evidence>
<keyword evidence="1" id="KW-0732">Signal</keyword>
<accession>F0F1G0</accession>
<dbReference type="HOGENOM" id="CLU_1978534_0_0_4"/>
<evidence type="ECO:0008006" key="4">
    <source>
        <dbReference type="Google" id="ProtNLM"/>
    </source>
</evidence>
<evidence type="ECO:0000313" key="3">
    <source>
        <dbReference type="Proteomes" id="UP000004088"/>
    </source>
</evidence>
<evidence type="ECO:0000256" key="1">
    <source>
        <dbReference type="SAM" id="SignalP"/>
    </source>
</evidence>
<name>F0F1G0_9NEIS</name>
<dbReference type="AlphaFoldDB" id="F0F1G0"/>
<dbReference type="STRING" id="888741.HMPREF9098_1945"/>
<comment type="caution">
    <text evidence="2">The sequence shown here is derived from an EMBL/GenBank/DDBJ whole genome shotgun (WGS) entry which is preliminary data.</text>
</comment>
<sequence>MIRRITVLFLAAALAACTLPAATVGPVSQLQWFAYTDAQGQRILAAPKTAGEARTKAWQGWLQQHRSAWRQDRQPVTGPTQWCATWQEAQRKQEVCRRGGTLVHFQYGVLRDEAAIQAAQKIWLGY</sequence>
<feature type="chain" id="PRO_5003250237" description="Lipoprotein" evidence="1">
    <location>
        <begin position="22"/>
        <end position="126"/>
    </location>
</feature>
<feature type="signal peptide" evidence="1">
    <location>
        <begin position="1"/>
        <end position="21"/>
    </location>
</feature>
<protein>
    <recommendedName>
        <fullName evidence="4">Lipoprotein</fullName>
    </recommendedName>
</protein>
<keyword evidence="3" id="KW-1185">Reference proteome</keyword>
<dbReference type="RefSeq" id="WP_003783961.1">
    <property type="nucleotide sequence ID" value="NZ_GL870929.1"/>
</dbReference>
<dbReference type="PROSITE" id="PS51257">
    <property type="entry name" value="PROKAR_LIPOPROTEIN"/>
    <property type="match status" value="1"/>
</dbReference>
<reference evidence="2 3" key="1">
    <citation type="submission" date="2011-01" db="EMBL/GenBank/DDBJ databases">
        <authorList>
            <person name="Muzny D."/>
            <person name="Qin X."/>
            <person name="Deng J."/>
            <person name="Jiang H."/>
            <person name="Liu Y."/>
            <person name="Qu J."/>
            <person name="Song X.-Z."/>
            <person name="Zhang L."/>
            <person name="Thornton R."/>
            <person name="Coyle M."/>
            <person name="Francisco L."/>
            <person name="Jackson L."/>
            <person name="Javaid M."/>
            <person name="Korchina V."/>
            <person name="Kovar C."/>
            <person name="Mata R."/>
            <person name="Mathew T."/>
            <person name="Ngo R."/>
            <person name="Nguyen L."/>
            <person name="Nguyen N."/>
            <person name="Okwuonu G."/>
            <person name="Ongeri F."/>
            <person name="Pham C."/>
            <person name="Simmons D."/>
            <person name="Wilczek-Boney K."/>
            <person name="Hale W."/>
            <person name="Jakkamsetti A."/>
            <person name="Pham P."/>
            <person name="Ruth R."/>
            <person name="San Lucas F."/>
            <person name="Warren J."/>
            <person name="Zhang J."/>
            <person name="Zhao Z."/>
            <person name="Zhou C."/>
            <person name="Zhu D."/>
            <person name="Lee S."/>
            <person name="Bess C."/>
            <person name="Blankenburg K."/>
            <person name="Forbes L."/>
            <person name="Fu Q."/>
            <person name="Gubbala S."/>
            <person name="Hirani K."/>
            <person name="Jayaseelan J.C."/>
            <person name="Lara F."/>
            <person name="Munidasa M."/>
            <person name="Palculict T."/>
            <person name="Patil S."/>
            <person name="Pu L.-L."/>
            <person name="Saada N."/>
            <person name="Tang L."/>
            <person name="Weissenberger G."/>
            <person name="Zhu Y."/>
            <person name="Hemphill L."/>
            <person name="Shang Y."/>
            <person name="Youmans B."/>
            <person name="Ayvaz T."/>
            <person name="Ross M."/>
            <person name="Santibanez J."/>
            <person name="Aqrawi P."/>
            <person name="Gross S."/>
            <person name="Joshi V."/>
            <person name="Fowler G."/>
            <person name="Nazareth L."/>
            <person name="Reid J."/>
            <person name="Worley K."/>
            <person name="Petrosino J."/>
            <person name="Highlander S."/>
            <person name="Gibbs R."/>
        </authorList>
    </citation>
    <scope>NUCLEOTIDE SEQUENCE [LARGE SCALE GENOMIC DNA]</scope>
    <source>
        <strain evidence="2 3">ATCC 33394</strain>
    </source>
</reference>